<name>A0ABQ9TKR9_SAGOE</name>
<sequence length="163" mass="17412">MLGNRTLSRDQFDVCAKTAVVDNETVATQLWNFFCHSPNLTTESCDPYFLLNNVTEIPGIPGAAAGVLQGGSTLLSSCSSAHRLSRGAEHRAVLVWPAWEWGQDWLPSQPSSVLSAWLLAAEFGVSRACLASIPGLQPPIFPSHQPLTLPGDVPTGSIKGLCL</sequence>
<dbReference type="Proteomes" id="UP001266305">
    <property type="component" value="Unassembled WGS sequence"/>
</dbReference>
<keyword evidence="2" id="KW-1185">Reference proteome</keyword>
<proteinExistence type="predicted"/>
<gene>
    <name evidence="1" type="ORF">P7K49_036599</name>
</gene>
<dbReference type="EMBL" id="JASSZA010000021">
    <property type="protein sequence ID" value="KAK2085299.1"/>
    <property type="molecule type" value="Genomic_DNA"/>
</dbReference>
<evidence type="ECO:0000313" key="2">
    <source>
        <dbReference type="Proteomes" id="UP001266305"/>
    </source>
</evidence>
<organism evidence="1 2">
    <name type="scientific">Saguinus oedipus</name>
    <name type="common">Cotton-top tamarin</name>
    <name type="synonym">Oedipomidas oedipus</name>
    <dbReference type="NCBI Taxonomy" id="9490"/>
    <lineage>
        <taxon>Eukaryota</taxon>
        <taxon>Metazoa</taxon>
        <taxon>Chordata</taxon>
        <taxon>Craniata</taxon>
        <taxon>Vertebrata</taxon>
        <taxon>Euteleostomi</taxon>
        <taxon>Mammalia</taxon>
        <taxon>Eutheria</taxon>
        <taxon>Euarchontoglires</taxon>
        <taxon>Primates</taxon>
        <taxon>Haplorrhini</taxon>
        <taxon>Platyrrhini</taxon>
        <taxon>Cebidae</taxon>
        <taxon>Callitrichinae</taxon>
        <taxon>Saguinus</taxon>
    </lineage>
</organism>
<protein>
    <submittedName>
        <fullName evidence="1">Uncharacterized protein</fullName>
    </submittedName>
</protein>
<evidence type="ECO:0000313" key="1">
    <source>
        <dbReference type="EMBL" id="KAK2085299.1"/>
    </source>
</evidence>
<reference evidence="1 2" key="1">
    <citation type="submission" date="2023-05" db="EMBL/GenBank/DDBJ databases">
        <title>B98-5 Cell Line De Novo Hybrid Assembly: An Optical Mapping Approach.</title>
        <authorList>
            <person name="Kananen K."/>
            <person name="Auerbach J.A."/>
            <person name="Kautto E."/>
            <person name="Blachly J.S."/>
        </authorList>
    </citation>
    <scope>NUCLEOTIDE SEQUENCE [LARGE SCALE GENOMIC DNA]</scope>
    <source>
        <strain evidence="1">B95-8</strain>
        <tissue evidence="1">Cell line</tissue>
    </source>
</reference>
<comment type="caution">
    <text evidence="1">The sequence shown here is derived from an EMBL/GenBank/DDBJ whole genome shotgun (WGS) entry which is preliminary data.</text>
</comment>
<accession>A0ABQ9TKR9</accession>